<feature type="transmembrane region" description="Helical" evidence="5">
    <location>
        <begin position="158"/>
        <end position="176"/>
    </location>
</feature>
<evidence type="ECO:0000313" key="7">
    <source>
        <dbReference type="Proteomes" id="UP000075714"/>
    </source>
</evidence>
<protein>
    <submittedName>
        <fullName evidence="6">Uncharacterized protein</fullName>
    </submittedName>
</protein>
<feature type="transmembrane region" description="Helical" evidence="5">
    <location>
        <begin position="126"/>
        <end position="146"/>
    </location>
</feature>
<evidence type="ECO:0000256" key="2">
    <source>
        <dbReference type="ARBA" id="ARBA00022692"/>
    </source>
</evidence>
<evidence type="ECO:0000256" key="4">
    <source>
        <dbReference type="ARBA" id="ARBA00023136"/>
    </source>
</evidence>
<evidence type="ECO:0000256" key="5">
    <source>
        <dbReference type="RuleBase" id="RU004379"/>
    </source>
</evidence>
<comment type="subcellular location">
    <subcellularLocation>
        <location evidence="1">Membrane</location>
        <topology evidence="1">Multi-pass membrane protein</topology>
    </subcellularLocation>
</comment>
<comment type="caution">
    <text evidence="6">The sequence shown here is derived from an EMBL/GenBank/DDBJ whole genome shotgun (WGS) entry which is preliminary data.</text>
</comment>
<name>A0A150GVW0_GONPE</name>
<feature type="transmembrane region" description="Helical" evidence="5">
    <location>
        <begin position="101"/>
        <end position="120"/>
    </location>
</feature>
<dbReference type="InterPro" id="IPR006214">
    <property type="entry name" value="Bax_inhibitor_1-related"/>
</dbReference>
<dbReference type="Pfam" id="PF01027">
    <property type="entry name" value="Bax1-I"/>
    <property type="match status" value="1"/>
</dbReference>
<reference evidence="7" key="1">
    <citation type="journal article" date="2016" name="Nat. Commun.">
        <title>The Gonium pectorale genome demonstrates co-option of cell cycle regulation during the evolution of multicellularity.</title>
        <authorList>
            <person name="Hanschen E.R."/>
            <person name="Marriage T.N."/>
            <person name="Ferris P.J."/>
            <person name="Hamaji T."/>
            <person name="Toyoda A."/>
            <person name="Fujiyama A."/>
            <person name="Neme R."/>
            <person name="Noguchi H."/>
            <person name="Minakuchi Y."/>
            <person name="Suzuki M."/>
            <person name="Kawai-Toyooka H."/>
            <person name="Smith D.R."/>
            <person name="Sparks H."/>
            <person name="Anderson J."/>
            <person name="Bakaric R."/>
            <person name="Luria V."/>
            <person name="Karger A."/>
            <person name="Kirschner M.W."/>
            <person name="Durand P.M."/>
            <person name="Michod R.E."/>
            <person name="Nozaki H."/>
            <person name="Olson B.J."/>
        </authorList>
    </citation>
    <scope>NUCLEOTIDE SEQUENCE [LARGE SCALE GENOMIC DNA]</scope>
    <source>
        <strain evidence="7">NIES-2863</strain>
    </source>
</reference>
<sequence>MATTYRGSNPYGVYDVEKAASLNAFAERTVRQGFVRKVFGLLAVQLALTTAIAGPLAFSTTAKAFLAANPGVLLLSLLASFGIILTFTFSQSARQQHPTNLVLLFAFTACEGVLVGAASAHARTDAVVLAFGLTAGITAAMAFWAMTTKHDITTAGSALYSCLLGLIFAGLVGWFVRASAFDTMVSGLGAVLFSVYIAYDVQCLLGGEHQYAVSPDEYVMGAIAIYLDIINLFMHLLRLLNGANRD</sequence>
<dbReference type="AlphaFoldDB" id="A0A150GVW0"/>
<dbReference type="Proteomes" id="UP000075714">
    <property type="component" value="Unassembled WGS sequence"/>
</dbReference>
<feature type="transmembrane region" description="Helical" evidence="5">
    <location>
        <begin position="64"/>
        <end position="89"/>
    </location>
</feature>
<accession>A0A150GVW0</accession>
<feature type="transmembrane region" description="Helical" evidence="5">
    <location>
        <begin position="38"/>
        <end position="58"/>
    </location>
</feature>
<gene>
    <name evidence="6" type="ORF">GPECTOR_6g760</name>
</gene>
<keyword evidence="4 5" id="KW-0472">Membrane</keyword>
<keyword evidence="7" id="KW-1185">Reference proteome</keyword>
<feature type="transmembrane region" description="Helical" evidence="5">
    <location>
        <begin position="218"/>
        <end position="237"/>
    </location>
</feature>
<dbReference type="GO" id="GO:0016020">
    <property type="term" value="C:membrane"/>
    <property type="evidence" value="ECO:0007669"/>
    <property type="project" value="UniProtKB-SubCell"/>
</dbReference>
<organism evidence="6 7">
    <name type="scientific">Gonium pectorale</name>
    <name type="common">Green alga</name>
    <dbReference type="NCBI Taxonomy" id="33097"/>
    <lineage>
        <taxon>Eukaryota</taxon>
        <taxon>Viridiplantae</taxon>
        <taxon>Chlorophyta</taxon>
        <taxon>core chlorophytes</taxon>
        <taxon>Chlorophyceae</taxon>
        <taxon>CS clade</taxon>
        <taxon>Chlamydomonadales</taxon>
        <taxon>Volvocaceae</taxon>
        <taxon>Gonium</taxon>
    </lineage>
</organism>
<dbReference type="PANTHER" id="PTHR23291:SF50">
    <property type="entry name" value="PROTEIN LIFEGUARD 4"/>
    <property type="match status" value="1"/>
</dbReference>
<dbReference type="OrthoDB" id="7933078at2759"/>
<evidence type="ECO:0000256" key="3">
    <source>
        <dbReference type="ARBA" id="ARBA00022989"/>
    </source>
</evidence>
<keyword evidence="3 5" id="KW-1133">Transmembrane helix</keyword>
<evidence type="ECO:0000313" key="6">
    <source>
        <dbReference type="EMBL" id="KXZ53842.1"/>
    </source>
</evidence>
<comment type="similarity">
    <text evidence="5">Belongs to the BI1 family.</text>
</comment>
<dbReference type="EMBL" id="LSYV01000007">
    <property type="protein sequence ID" value="KXZ53842.1"/>
    <property type="molecule type" value="Genomic_DNA"/>
</dbReference>
<evidence type="ECO:0000256" key="1">
    <source>
        <dbReference type="ARBA" id="ARBA00004141"/>
    </source>
</evidence>
<proteinExistence type="inferred from homology"/>
<keyword evidence="2 5" id="KW-0812">Transmembrane</keyword>
<dbReference type="PANTHER" id="PTHR23291">
    <property type="entry name" value="BAX INHIBITOR-RELATED"/>
    <property type="match status" value="1"/>
</dbReference>